<evidence type="ECO:0000313" key="2">
    <source>
        <dbReference type="EMBL" id="SDF15776.1"/>
    </source>
</evidence>
<keyword evidence="3" id="KW-1185">Reference proteome</keyword>
<dbReference type="RefSeq" id="WP_083344633.1">
    <property type="nucleotide sequence ID" value="NZ_LT629690.1"/>
</dbReference>
<sequence>MLARLRFASTALALVFAALPSHAQEGPYNVRVVLRAETKGQPSILQPADLRVQFAGKKIPVQRLEPLISNHSAKPVQVAILIDDGLRGSFGNQIGEIRQFAADLAAEHVAVGVAYMQNGRAVFGNGGFTSDPEVVEKQLRLSMGGAGISASPYFCLQDLIKNWPGDKTGPRAVLMITNGIDLYNGAPTPNNQYSPYVQAAIVDAQRAGVPVYSIYYGRFDNHPGFASFSGQSYLGDLADSTGANTFNQGSLNPPSISPYLKQFEKNLNESWLLSFQTGTRKLEQLKVDGAKGTKLYVQRLAQGTEATAGAVLR</sequence>
<evidence type="ECO:0000313" key="3">
    <source>
        <dbReference type="Proteomes" id="UP000182427"/>
    </source>
</evidence>
<evidence type="ECO:0000256" key="1">
    <source>
        <dbReference type="SAM" id="SignalP"/>
    </source>
</evidence>
<reference evidence="3" key="1">
    <citation type="submission" date="2016-10" db="EMBL/GenBank/DDBJ databases">
        <authorList>
            <person name="Varghese N."/>
            <person name="Submissions S."/>
        </authorList>
    </citation>
    <scope>NUCLEOTIDE SEQUENCE [LARGE SCALE GENOMIC DNA]</scope>
    <source>
        <strain evidence="3">GAS232</strain>
    </source>
</reference>
<organism evidence="2 3">
    <name type="scientific">Terriglobus roseus</name>
    <dbReference type="NCBI Taxonomy" id="392734"/>
    <lineage>
        <taxon>Bacteria</taxon>
        <taxon>Pseudomonadati</taxon>
        <taxon>Acidobacteriota</taxon>
        <taxon>Terriglobia</taxon>
        <taxon>Terriglobales</taxon>
        <taxon>Acidobacteriaceae</taxon>
        <taxon>Terriglobus</taxon>
    </lineage>
</organism>
<protein>
    <recommendedName>
        <fullName evidence="4">VWFA-related domain-containing protein</fullName>
    </recommendedName>
</protein>
<evidence type="ECO:0008006" key="4">
    <source>
        <dbReference type="Google" id="ProtNLM"/>
    </source>
</evidence>
<feature type="chain" id="PRO_5009241420" description="VWFA-related domain-containing protein" evidence="1">
    <location>
        <begin position="24"/>
        <end position="313"/>
    </location>
</feature>
<accession>A0A1G7IT89</accession>
<proteinExistence type="predicted"/>
<dbReference type="AlphaFoldDB" id="A0A1G7IT89"/>
<dbReference type="EMBL" id="LT629690">
    <property type="protein sequence ID" value="SDF15776.1"/>
    <property type="molecule type" value="Genomic_DNA"/>
</dbReference>
<name>A0A1G7IT89_9BACT</name>
<gene>
    <name evidence="2" type="ORF">SAMN05444167_1562</name>
</gene>
<dbReference type="OrthoDB" id="112721at2"/>
<feature type="signal peptide" evidence="1">
    <location>
        <begin position="1"/>
        <end position="23"/>
    </location>
</feature>
<dbReference type="Proteomes" id="UP000182427">
    <property type="component" value="Chromosome I"/>
</dbReference>
<keyword evidence="1" id="KW-0732">Signal</keyword>